<proteinExistence type="predicted"/>
<protein>
    <submittedName>
        <fullName evidence="1">Uncharacterized protein</fullName>
    </submittedName>
</protein>
<sequence>MRSPLNRFFKTIVFVFTVVITTPLFSQTVSIDDTSSKEQIVNQLINNTCISKSNFNISPNQSVASFNNNNGNFPIEKGIIIRTGKAKYTEGTFTNTNLSSQISTTGDADLQTINKQEGGESDITDVGFLEFNFTPIAKNFNFNYIFASNEYGEFQCDSRDVFAIILTNVNTGEAINIAKTTDNSSISVKNIRDTQFNGICASSNVDLFESYYVNNSTNSTINMRGFTKILNASATVIPNNEYKIKFVIGDYNNSGFDSAVFIETGSFTNTLDLGTDKEICDGEEIILDSGFFKTDNYKFEWTKDDVLLTEIGTKITVNTSGTYKLVITSLTDASCVLSDEIKLKTITATKPDDVEICGEISTFNIQNTIDSKVLNGLNAANYNLNYFTTEENANNNTNAITDPANYPVTNNTFTLWARLSNKDKACFDVVSFNIKISAIPLVDDLPDVQVCDEYTLPTLTNGEYFTAPSGAGTKLSAGEKITKNSTIYIYNKDTVSNCSNQTSFKVSLTSNFSIPLEHCESYTIPENSFGKFYSSPNGVDEIAVGTVLTENTTVYFYSKVNGAVCQDKQFDLIIHPSPPTDTLNDIIACDSYTLETLPNGGEYFTAYRGGGTKYLPGDVINSSIRLFIYNKDEVTGCTSGGLLPSRVFVTIIKRSDFPDIIECGSYTIPTKTIGKYYTDSTLETELPAGTKITTSQNIYYYAEEITTGTNCTGYDISVTINPLPEADTLSDITRCEDDLPTLPALVNGNYFTGKNGSGTPLFEGDQISSSQRIYIYNTNASCSAETSFLVVIKPIPTIPDFFDISVCEPYILPELSFGGKFFTEANGAGTELKPGDAIEQTQDVYIFNQDPDIATCANEKVFTVNILDVKVDVFDDVKACESYVLPALTKPGNYYQNSDKTGMLNAGDVINTTQTIYIIGDDTRFIPCQNNSFFTVTVFAKPDLGTLNDIDKCGAITLPTITIPNIIVEYYRGPNKTDLIDPTAYTIRNLSKETITQTIYVHAYQKENPDCFIDDQFNITIYPLLNLNVLGGAICVNHETNQTNNPFLIETGLDPTIYNIKWYFEGNLLNTNSLADWNATEAGIYIIEATVISPKNNADCDYNATEVTIESSTPKFEVRFLTDNFSDLYAVEIETINQGLGNYVYSLENGPFQDSNVFLNIKPGTYTVTVKDLTGICNNITLDFVALNYPKFFNPNNNQWNIYDLKNDLKATIHIFDRYGKLLKIIKPSETGWDGFNNNGNKMPNTDYWFVLKYTKEGKEATFKSHFSLIRS</sequence>
<dbReference type="InterPro" id="IPR049804">
    <property type="entry name" value="Choice_anch_L"/>
</dbReference>
<reference evidence="1 2" key="1">
    <citation type="submission" date="2016-12" db="EMBL/GenBank/DDBJ databases">
        <title>Trade-off between light-utilization and light-protection in marine flavobacteria.</title>
        <authorList>
            <person name="Kumagai Y."/>
            <person name="Yoshizawa S."/>
            <person name="Kogure K."/>
            <person name="Iwasaki W."/>
        </authorList>
    </citation>
    <scope>NUCLEOTIDE SEQUENCE [LARGE SCALE GENOMIC DNA]</scope>
    <source>
        <strain evidence="1 2">KCTC 12100</strain>
    </source>
</reference>
<evidence type="ECO:0000313" key="1">
    <source>
        <dbReference type="EMBL" id="PQJ72835.1"/>
    </source>
</evidence>
<dbReference type="Proteomes" id="UP000247345">
    <property type="component" value="Unassembled WGS sequence"/>
</dbReference>
<organism evidence="1 2">
    <name type="scientific">Polaribacter butkevichii</name>
    <dbReference type="NCBI Taxonomy" id="218490"/>
    <lineage>
        <taxon>Bacteria</taxon>
        <taxon>Pseudomonadati</taxon>
        <taxon>Bacteroidota</taxon>
        <taxon>Flavobacteriia</taxon>
        <taxon>Flavobacteriales</taxon>
        <taxon>Flavobacteriaceae</taxon>
    </lineage>
</organism>
<evidence type="ECO:0000313" key="2">
    <source>
        <dbReference type="Proteomes" id="UP000247345"/>
    </source>
</evidence>
<dbReference type="AlphaFoldDB" id="A0A2P6CD47"/>
<comment type="caution">
    <text evidence="1">The sequence shown here is derived from an EMBL/GenBank/DDBJ whole genome shotgun (WGS) entry which is preliminary data.</text>
</comment>
<gene>
    <name evidence="1" type="ORF">BTO14_05985</name>
</gene>
<dbReference type="NCBIfam" id="NF038133">
    <property type="entry name" value="choice_anch_L"/>
    <property type="match status" value="1"/>
</dbReference>
<dbReference type="Pfam" id="PF13585">
    <property type="entry name" value="CHU_C"/>
    <property type="match status" value="1"/>
</dbReference>
<dbReference type="EMBL" id="MSCK01000001">
    <property type="protein sequence ID" value="PQJ72835.1"/>
    <property type="molecule type" value="Genomic_DNA"/>
</dbReference>
<keyword evidence="2" id="KW-1185">Reference proteome</keyword>
<dbReference type="NCBIfam" id="TIGR04131">
    <property type="entry name" value="Bac_Flav_CTERM"/>
    <property type="match status" value="1"/>
</dbReference>
<dbReference type="RefSeq" id="WP_105048500.1">
    <property type="nucleotide sequence ID" value="NZ_CP150661.1"/>
</dbReference>
<dbReference type="OrthoDB" id="9765926at2"/>
<accession>A0A2P6CD47</accession>
<dbReference type="InterPro" id="IPR026341">
    <property type="entry name" value="T9SS_type_B"/>
</dbReference>
<name>A0A2P6CD47_9FLAO</name>